<dbReference type="InterPro" id="IPR020568">
    <property type="entry name" value="Ribosomal_Su5_D2-typ_SF"/>
</dbReference>
<dbReference type="Pfam" id="PF13589">
    <property type="entry name" value="HATPase_c_3"/>
    <property type="match status" value="1"/>
</dbReference>
<dbReference type="GO" id="GO:0006298">
    <property type="term" value="P:mismatch repair"/>
    <property type="evidence" value="ECO:0007669"/>
    <property type="project" value="InterPro"/>
</dbReference>
<reference evidence="6" key="1">
    <citation type="submission" date="2020-10" db="EMBL/GenBank/DDBJ databases">
        <authorList>
            <person name="Gilroy R."/>
        </authorList>
    </citation>
    <scope>NUCLEOTIDE SEQUENCE</scope>
    <source>
        <strain evidence="6">10669</strain>
    </source>
</reference>
<evidence type="ECO:0000313" key="6">
    <source>
        <dbReference type="EMBL" id="HIV04443.1"/>
    </source>
</evidence>
<dbReference type="GO" id="GO:0030983">
    <property type="term" value="F:mismatched DNA binding"/>
    <property type="evidence" value="ECO:0007669"/>
    <property type="project" value="InterPro"/>
</dbReference>
<dbReference type="SUPFAM" id="SSF55874">
    <property type="entry name" value="ATPase domain of HSP90 chaperone/DNA topoisomerase II/histidine kinase"/>
    <property type="match status" value="1"/>
</dbReference>
<organism evidence="6 7">
    <name type="scientific">Candidatus Spyradosoma merdigallinarum</name>
    <dbReference type="NCBI Taxonomy" id="2840950"/>
    <lineage>
        <taxon>Bacteria</taxon>
        <taxon>Pseudomonadati</taxon>
        <taxon>Verrucomicrobiota</taxon>
        <taxon>Opitutia</taxon>
        <taxon>Opitutia incertae sedis</taxon>
        <taxon>Candidatus Spyradosoma</taxon>
    </lineage>
</organism>
<evidence type="ECO:0000256" key="3">
    <source>
        <dbReference type="ARBA" id="ARBA00022763"/>
    </source>
</evidence>
<dbReference type="CDD" id="cd16926">
    <property type="entry name" value="HATPase_MutL-MLH-PMS-like"/>
    <property type="match status" value="1"/>
</dbReference>
<dbReference type="EMBL" id="DVOG01000125">
    <property type="protein sequence ID" value="HIV04443.1"/>
    <property type="molecule type" value="Genomic_DNA"/>
</dbReference>
<sequence length="346" mass="37839">MPEIRILPDNVANQIAAGEVVERPMSVVKELLENAIDAGATRISIGFRNGGKSFMSVEDNGCGMTRDQALLALERHATSKIRAASDLDEIRSFGFRGEALPSIASVSSFLLRTRTRDAELGTEILVEGGKYRACRENGMPAGTRIEISRLFFNVPARLKFLKSENTEAAHITRCVRLYAVAHPEIAFTLWENDREIFRSPAGTDLRERVGAIWGRQLADDLCPLDAAESAGMRISGLIGKPGVSRASRAEMVTVVNGRPVDNRTMAYSLVESFHTLIPRGRYPLAFLFLEIDPHAVDVNVHPAKREVRFRNESAVRNLIISAVLKTLGGNGEEDAAPPSPAPIPAI</sequence>
<dbReference type="GO" id="GO:0032300">
    <property type="term" value="C:mismatch repair complex"/>
    <property type="evidence" value="ECO:0007669"/>
    <property type="project" value="InterPro"/>
</dbReference>
<dbReference type="Pfam" id="PF01119">
    <property type="entry name" value="DNA_mis_repair"/>
    <property type="match status" value="1"/>
</dbReference>
<dbReference type="GO" id="GO:0005524">
    <property type="term" value="F:ATP binding"/>
    <property type="evidence" value="ECO:0007669"/>
    <property type="project" value="InterPro"/>
</dbReference>
<comment type="similarity">
    <text evidence="1">Belongs to the DNA mismatch repair MutL/HexB family.</text>
</comment>
<dbReference type="NCBIfam" id="TIGR00585">
    <property type="entry name" value="mutl"/>
    <property type="match status" value="1"/>
</dbReference>
<dbReference type="GO" id="GO:0140664">
    <property type="term" value="F:ATP-dependent DNA damage sensor activity"/>
    <property type="evidence" value="ECO:0007669"/>
    <property type="project" value="InterPro"/>
</dbReference>
<dbReference type="PROSITE" id="PS00058">
    <property type="entry name" value="DNA_MISMATCH_REPAIR_1"/>
    <property type="match status" value="1"/>
</dbReference>
<dbReference type="InterPro" id="IPR036890">
    <property type="entry name" value="HATPase_C_sf"/>
</dbReference>
<evidence type="ECO:0000256" key="1">
    <source>
        <dbReference type="ARBA" id="ARBA00006082"/>
    </source>
</evidence>
<dbReference type="InterPro" id="IPR038973">
    <property type="entry name" value="MutL/Mlh/Pms-like"/>
</dbReference>
<dbReference type="SMART" id="SM01340">
    <property type="entry name" value="DNA_mis_repair"/>
    <property type="match status" value="1"/>
</dbReference>
<dbReference type="InterPro" id="IPR014762">
    <property type="entry name" value="DNA_mismatch_repair_CS"/>
</dbReference>
<feature type="non-terminal residue" evidence="6">
    <location>
        <position position="346"/>
    </location>
</feature>
<comment type="caution">
    <text evidence="6">The sequence shown here is derived from an EMBL/GenBank/DDBJ whole genome shotgun (WGS) entry which is preliminary data.</text>
</comment>
<dbReference type="Gene3D" id="3.30.230.10">
    <property type="match status" value="1"/>
</dbReference>
<gene>
    <name evidence="6" type="primary">mutL</name>
    <name evidence="6" type="ORF">IAC75_04755</name>
</gene>
<keyword evidence="4" id="KW-0234">DNA repair</keyword>
<keyword evidence="6" id="KW-0255">Endonuclease</keyword>
<dbReference type="FunFam" id="3.30.565.10:FF:000003">
    <property type="entry name" value="DNA mismatch repair endonuclease MutL"/>
    <property type="match status" value="1"/>
</dbReference>
<dbReference type="CDD" id="cd00782">
    <property type="entry name" value="MutL_Trans"/>
    <property type="match status" value="1"/>
</dbReference>
<dbReference type="Proteomes" id="UP000886812">
    <property type="component" value="Unassembled WGS sequence"/>
</dbReference>
<keyword evidence="6" id="KW-0540">Nuclease</keyword>
<dbReference type="GO" id="GO:0016887">
    <property type="term" value="F:ATP hydrolysis activity"/>
    <property type="evidence" value="ECO:0007669"/>
    <property type="project" value="InterPro"/>
</dbReference>
<dbReference type="PANTHER" id="PTHR10073:SF12">
    <property type="entry name" value="DNA MISMATCH REPAIR PROTEIN MLH1"/>
    <property type="match status" value="1"/>
</dbReference>
<proteinExistence type="inferred from homology"/>
<protein>
    <recommendedName>
        <fullName evidence="2">DNA mismatch repair protein MutL</fullName>
    </recommendedName>
</protein>
<dbReference type="InterPro" id="IPR014721">
    <property type="entry name" value="Ribsml_uS5_D2-typ_fold_subgr"/>
</dbReference>
<keyword evidence="3" id="KW-0227">DNA damage</keyword>
<evidence type="ECO:0000256" key="4">
    <source>
        <dbReference type="ARBA" id="ARBA00023204"/>
    </source>
</evidence>
<evidence type="ECO:0000259" key="5">
    <source>
        <dbReference type="SMART" id="SM01340"/>
    </source>
</evidence>
<accession>A0A9D1NL44</accession>
<reference evidence="6" key="2">
    <citation type="journal article" date="2021" name="PeerJ">
        <title>Extensive microbial diversity within the chicken gut microbiome revealed by metagenomics and culture.</title>
        <authorList>
            <person name="Gilroy R."/>
            <person name="Ravi A."/>
            <person name="Getino M."/>
            <person name="Pursley I."/>
            <person name="Horton D.L."/>
            <person name="Alikhan N.F."/>
            <person name="Baker D."/>
            <person name="Gharbi K."/>
            <person name="Hall N."/>
            <person name="Watson M."/>
            <person name="Adriaenssens E.M."/>
            <person name="Foster-Nyarko E."/>
            <person name="Jarju S."/>
            <person name="Secka A."/>
            <person name="Antonio M."/>
            <person name="Oren A."/>
            <person name="Chaudhuri R.R."/>
            <person name="La Ragione R."/>
            <person name="Hildebrand F."/>
            <person name="Pallen M.J."/>
        </authorList>
    </citation>
    <scope>NUCLEOTIDE SEQUENCE</scope>
    <source>
        <strain evidence="6">10669</strain>
    </source>
</reference>
<dbReference type="InterPro" id="IPR013507">
    <property type="entry name" value="DNA_mismatch_S5_2-like"/>
</dbReference>
<feature type="domain" description="DNA mismatch repair protein S5" evidence="5">
    <location>
        <begin position="209"/>
        <end position="328"/>
    </location>
</feature>
<dbReference type="PANTHER" id="PTHR10073">
    <property type="entry name" value="DNA MISMATCH REPAIR PROTEIN MLH, PMS, MUTL"/>
    <property type="match status" value="1"/>
</dbReference>
<keyword evidence="6" id="KW-0378">Hydrolase</keyword>
<dbReference type="InterPro" id="IPR002099">
    <property type="entry name" value="MutL/Mlh/PMS"/>
</dbReference>
<name>A0A9D1NL44_9BACT</name>
<dbReference type="SUPFAM" id="SSF54211">
    <property type="entry name" value="Ribosomal protein S5 domain 2-like"/>
    <property type="match status" value="1"/>
</dbReference>
<evidence type="ECO:0000256" key="2">
    <source>
        <dbReference type="ARBA" id="ARBA00021975"/>
    </source>
</evidence>
<dbReference type="AlphaFoldDB" id="A0A9D1NL44"/>
<dbReference type="Gene3D" id="3.30.565.10">
    <property type="entry name" value="Histidine kinase-like ATPase, C-terminal domain"/>
    <property type="match status" value="1"/>
</dbReference>
<dbReference type="GO" id="GO:0004519">
    <property type="term" value="F:endonuclease activity"/>
    <property type="evidence" value="ECO:0007669"/>
    <property type="project" value="UniProtKB-KW"/>
</dbReference>
<evidence type="ECO:0000313" key="7">
    <source>
        <dbReference type="Proteomes" id="UP000886812"/>
    </source>
</evidence>